<dbReference type="RefSeq" id="WP_145033912.1">
    <property type="nucleotide sequence ID" value="NZ_CP036271.1"/>
</dbReference>
<dbReference type="KEGG" id="ccos:Pan44_44870"/>
<accession>A0A517SJY2</accession>
<protein>
    <submittedName>
        <fullName evidence="1">Uncharacterized protein</fullName>
    </submittedName>
</protein>
<evidence type="ECO:0000313" key="1">
    <source>
        <dbReference type="EMBL" id="QDT56433.1"/>
    </source>
</evidence>
<gene>
    <name evidence="1" type="ORF">Pan44_44870</name>
</gene>
<reference evidence="1 2" key="1">
    <citation type="submission" date="2019-02" db="EMBL/GenBank/DDBJ databases">
        <title>Deep-cultivation of Planctomycetes and their phenomic and genomic characterization uncovers novel biology.</title>
        <authorList>
            <person name="Wiegand S."/>
            <person name="Jogler M."/>
            <person name="Boedeker C."/>
            <person name="Pinto D."/>
            <person name="Vollmers J."/>
            <person name="Rivas-Marin E."/>
            <person name="Kohn T."/>
            <person name="Peeters S.H."/>
            <person name="Heuer A."/>
            <person name="Rast P."/>
            <person name="Oberbeckmann S."/>
            <person name="Bunk B."/>
            <person name="Jeske O."/>
            <person name="Meyerdierks A."/>
            <person name="Storesund J.E."/>
            <person name="Kallscheuer N."/>
            <person name="Luecker S."/>
            <person name="Lage O.M."/>
            <person name="Pohl T."/>
            <person name="Merkel B.J."/>
            <person name="Hornburger P."/>
            <person name="Mueller R.-W."/>
            <person name="Bruemmer F."/>
            <person name="Labrenz M."/>
            <person name="Spormann A.M."/>
            <person name="Op den Camp H."/>
            <person name="Overmann J."/>
            <person name="Amann R."/>
            <person name="Jetten M.S.M."/>
            <person name="Mascher T."/>
            <person name="Medema M.H."/>
            <person name="Devos D.P."/>
            <person name="Kaster A.-K."/>
            <person name="Ovreas L."/>
            <person name="Rohde M."/>
            <person name="Galperin M.Y."/>
            <person name="Jogler C."/>
        </authorList>
    </citation>
    <scope>NUCLEOTIDE SEQUENCE [LARGE SCALE GENOMIC DNA]</scope>
    <source>
        <strain evidence="1 2">Pan44</strain>
    </source>
</reference>
<name>A0A517SJY2_9PLAN</name>
<dbReference type="EMBL" id="CP036271">
    <property type="protein sequence ID" value="QDT56433.1"/>
    <property type="molecule type" value="Genomic_DNA"/>
</dbReference>
<organism evidence="1 2">
    <name type="scientific">Caulifigura coniformis</name>
    <dbReference type="NCBI Taxonomy" id="2527983"/>
    <lineage>
        <taxon>Bacteria</taxon>
        <taxon>Pseudomonadati</taxon>
        <taxon>Planctomycetota</taxon>
        <taxon>Planctomycetia</taxon>
        <taxon>Planctomycetales</taxon>
        <taxon>Planctomycetaceae</taxon>
        <taxon>Caulifigura</taxon>
    </lineage>
</organism>
<keyword evidence="2" id="KW-1185">Reference proteome</keyword>
<proteinExistence type="predicted"/>
<dbReference type="AlphaFoldDB" id="A0A517SJY2"/>
<sequence length="200" mass="22605">MIERLTGTCTGRIQDAMLKDVVRSKSHLRGFALDSNYVAELRKCHGGVPVRQYFSDGKRRLHRCGRFVNFHTDETLSGPGTPWFADPQKDSRLILNRHNLDATANTSEGRGPRLMLFAALYRGAHSPDQMMCDHLDYLCFNHRGSAKRPSVAIWHNDLGVDEALRCESEGLDYLDFDERNCTTPVAESFEAFAAMLQETP</sequence>
<evidence type="ECO:0000313" key="2">
    <source>
        <dbReference type="Proteomes" id="UP000315700"/>
    </source>
</evidence>
<dbReference type="InParanoid" id="A0A517SJY2"/>
<dbReference type="Proteomes" id="UP000315700">
    <property type="component" value="Chromosome"/>
</dbReference>